<accession>A0ACC3AW72</accession>
<evidence type="ECO:0000313" key="1">
    <source>
        <dbReference type="EMBL" id="KAK1141687.1"/>
    </source>
</evidence>
<gene>
    <name evidence="1" type="ORF">N8T08_008785</name>
</gene>
<proteinExistence type="predicted"/>
<name>A0ACC3AW72_9EURO</name>
<dbReference type="Proteomes" id="UP001177260">
    <property type="component" value="Unassembled WGS sequence"/>
</dbReference>
<organism evidence="1 2">
    <name type="scientific">Aspergillus melleus</name>
    <dbReference type="NCBI Taxonomy" id="138277"/>
    <lineage>
        <taxon>Eukaryota</taxon>
        <taxon>Fungi</taxon>
        <taxon>Dikarya</taxon>
        <taxon>Ascomycota</taxon>
        <taxon>Pezizomycotina</taxon>
        <taxon>Eurotiomycetes</taxon>
        <taxon>Eurotiomycetidae</taxon>
        <taxon>Eurotiales</taxon>
        <taxon>Aspergillaceae</taxon>
        <taxon>Aspergillus</taxon>
        <taxon>Aspergillus subgen. Circumdati</taxon>
    </lineage>
</organism>
<dbReference type="EMBL" id="JAOPJF010000060">
    <property type="protein sequence ID" value="KAK1141687.1"/>
    <property type="molecule type" value="Genomic_DNA"/>
</dbReference>
<sequence length="674" mass="76223">MLNALTLLEETQCSSAPRLLGVVRKVQSSTNPVLGGFYTCLLLKSLPGQKIGPWFWQLDLQKRDFIRAQFKAAWLECITIGQYRPISAPSKILWDETTQCISFYDFLTGYKSDEPIPWKDAGSSDHWFLVPPDLLHTVYGALGFFLGGTGLSQEPPDKIVCIPTLDSPEGCPGVAVSIGSWVVIVLVTWVVSLDHFRVDPSLQWPLESYCRIVPFDPLKRFHLFIWPLRDRLCQLPIKTVKNANPDVSRVIGPSPSAENASRGILTVRDMGSICDGIKALQAEESSWENPTSIFNNLTSQLLRHFNEGVATKLAWVDGPGNPWRNIVLPLSHTSPTVLFSVLAMASEDLACKYPADHPWFGRLQAVSGYNRDRALSSLSQQLSLFQTVSNPSTWVHPARCALASVLLLYNLELLTAEADRWLIHIQGARAIVQWKTQATQHAGSVDLSDVFLLYEYYYTSVFINLTRFDPNDDISENIPTHGSISFFSEYVRIMHAVTRAERLRSTPWLNSNIPRLEEVFEETEAAKVKIIQMGQTMEFKSSEARCDFEYLVYMYYHAILIYSHRVLSDDPSEEFIRLSRDAILTHLSYLSRSAYFAHDLVWPLFIAGSECRAIPSMQETIEHAMLNIMQLSGSLDRHRVLSFLKTFWALDLEPGATWIHLARAKSVNESFLIL</sequence>
<keyword evidence="2" id="KW-1185">Reference proteome</keyword>
<evidence type="ECO:0000313" key="2">
    <source>
        <dbReference type="Proteomes" id="UP001177260"/>
    </source>
</evidence>
<reference evidence="1 2" key="1">
    <citation type="journal article" date="2023" name="ACS Omega">
        <title>Identification of the Neoaspergillic Acid Biosynthesis Gene Cluster by Establishing an In Vitro CRISPR-Ribonucleoprotein Genetic System in Aspergillus melleus.</title>
        <authorList>
            <person name="Yuan B."/>
            <person name="Grau M.F."/>
            <person name="Murata R.M."/>
            <person name="Torok T."/>
            <person name="Venkateswaran K."/>
            <person name="Stajich J.E."/>
            <person name="Wang C.C.C."/>
        </authorList>
    </citation>
    <scope>NUCLEOTIDE SEQUENCE [LARGE SCALE GENOMIC DNA]</scope>
    <source>
        <strain evidence="1 2">IMV 1140</strain>
    </source>
</reference>
<comment type="caution">
    <text evidence="1">The sequence shown here is derived from an EMBL/GenBank/DDBJ whole genome shotgun (WGS) entry which is preliminary data.</text>
</comment>
<protein>
    <submittedName>
        <fullName evidence="1">Uncharacterized protein</fullName>
    </submittedName>
</protein>